<reference evidence="1 2" key="1">
    <citation type="submission" date="2014-06" db="EMBL/GenBank/DDBJ databases">
        <title>Draft genome sequence of Paenibacillus sp. MSt1.</title>
        <authorList>
            <person name="Aw Y.K."/>
            <person name="Ong K.S."/>
            <person name="Gan H.M."/>
            <person name="Lee S.M."/>
        </authorList>
    </citation>
    <scope>NUCLEOTIDE SEQUENCE [LARGE SCALE GENOMIC DNA]</scope>
    <source>
        <strain evidence="1 2">MSt1</strain>
    </source>
</reference>
<accession>A0A081P9G3</accession>
<evidence type="ECO:0000313" key="1">
    <source>
        <dbReference type="EMBL" id="KEQ27336.1"/>
    </source>
</evidence>
<organism evidence="1 2">
    <name type="scientific">Paenibacillus tyrfis</name>
    <dbReference type="NCBI Taxonomy" id="1501230"/>
    <lineage>
        <taxon>Bacteria</taxon>
        <taxon>Bacillati</taxon>
        <taxon>Bacillota</taxon>
        <taxon>Bacilli</taxon>
        <taxon>Bacillales</taxon>
        <taxon>Paenibacillaceae</taxon>
        <taxon>Paenibacillus</taxon>
    </lineage>
</organism>
<name>A0A081P9G3_9BACL</name>
<sequence length="62" mass="7181">MMFEMEQADFKQPASHFMELFLPGVYEGQMFCGVFRCVRELASAFKIQEGLRENIRSSPPSM</sequence>
<evidence type="ECO:0000313" key="2">
    <source>
        <dbReference type="Proteomes" id="UP000028123"/>
    </source>
</evidence>
<comment type="caution">
    <text evidence="1">The sequence shown here is derived from an EMBL/GenBank/DDBJ whole genome shotgun (WGS) entry which is preliminary data.</text>
</comment>
<proteinExistence type="predicted"/>
<gene>
    <name evidence="1" type="ORF">ET33_26085</name>
</gene>
<dbReference type="AlphaFoldDB" id="A0A081P9G3"/>
<keyword evidence="2" id="KW-1185">Reference proteome</keyword>
<dbReference type="Proteomes" id="UP000028123">
    <property type="component" value="Unassembled WGS sequence"/>
</dbReference>
<dbReference type="EMBL" id="JNVM01000004">
    <property type="protein sequence ID" value="KEQ27336.1"/>
    <property type="molecule type" value="Genomic_DNA"/>
</dbReference>
<protein>
    <submittedName>
        <fullName evidence="1">Uncharacterized protein</fullName>
    </submittedName>
</protein>